<sequence length="123" mass="13212">MEIDAAWDILQSVYGNHPDMFNQTRALNVAACRLTLKAWEASLPSNAAFTGEPDFIVTLRDARQAHATKRAAARNGSLSMPQPPSGGSTIFDPSPESDASALFASIDGLQYDLAPDFTLDQAN</sequence>
<reference evidence="3" key="1">
    <citation type="submission" date="2017-03" db="EMBL/GenBank/DDBJ databases">
        <title>Genomes of endolithic fungi from Antarctica.</title>
        <authorList>
            <person name="Coleine C."/>
            <person name="Masonjones S."/>
            <person name="Stajich J.E."/>
        </authorList>
    </citation>
    <scope>NUCLEOTIDE SEQUENCE [LARGE SCALE GENOMIC DNA]</scope>
    <source>
        <strain evidence="3">CCFEE 5527</strain>
    </source>
</reference>
<dbReference type="Proteomes" id="UP000192596">
    <property type="component" value="Unassembled WGS sequence"/>
</dbReference>
<name>A0A1V8T3X5_9PEZI</name>
<protein>
    <submittedName>
        <fullName evidence="2">Uncharacterized protein</fullName>
    </submittedName>
</protein>
<dbReference type="STRING" id="1507870.A0A1V8T3X5"/>
<dbReference type="AlphaFoldDB" id="A0A1V8T3X5"/>
<keyword evidence="3" id="KW-1185">Reference proteome</keyword>
<gene>
    <name evidence="2" type="ORF">B0A48_08705</name>
</gene>
<evidence type="ECO:0000256" key="1">
    <source>
        <dbReference type="SAM" id="MobiDB-lite"/>
    </source>
</evidence>
<comment type="caution">
    <text evidence="2">The sequence shown here is derived from an EMBL/GenBank/DDBJ whole genome shotgun (WGS) entry which is preliminary data.</text>
</comment>
<dbReference type="InParanoid" id="A0A1V8T3X5"/>
<accession>A0A1V8T3X5</accession>
<feature type="region of interest" description="Disordered" evidence="1">
    <location>
        <begin position="68"/>
        <end position="96"/>
    </location>
</feature>
<evidence type="ECO:0000313" key="3">
    <source>
        <dbReference type="Proteomes" id="UP000192596"/>
    </source>
</evidence>
<evidence type="ECO:0000313" key="2">
    <source>
        <dbReference type="EMBL" id="OQO06117.1"/>
    </source>
</evidence>
<feature type="compositionally biased region" description="Polar residues" evidence="1">
    <location>
        <begin position="76"/>
        <end position="88"/>
    </location>
</feature>
<proteinExistence type="predicted"/>
<dbReference type="EMBL" id="NAJO01000017">
    <property type="protein sequence ID" value="OQO06117.1"/>
    <property type="molecule type" value="Genomic_DNA"/>
</dbReference>
<organism evidence="2 3">
    <name type="scientific">Cryoendolithus antarcticus</name>
    <dbReference type="NCBI Taxonomy" id="1507870"/>
    <lineage>
        <taxon>Eukaryota</taxon>
        <taxon>Fungi</taxon>
        <taxon>Dikarya</taxon>
        <taxon>Ascomycota</taxon>
        <taxon>Pezizomycotina</taxon>
        <taxon>Dothideomycetes</taxon>
        <taxon>Dothideomycetidae</taxon>
        <taxon>Cladosporiales</taxon>
        <taxon>Cladosporiaceae</taxon>
        <taxon>Cryoendolithus</taxon>
    </lineage>
</organism>